<dbReference type="PIRSF" id="PIRSF000139">
    <property type="entry name" value="Glc_ox_4Fe-4S"/>
    <property type="match status" value="1"/>
</dbReference>
<keyword evidence="3" id="KW-0677">Repeat</keyword>
<dbReference type="PROSITE" id="PS00198">
    <property type="entry name" value="4FE4S_FER_1"/>
    <property type="match status" value="2"/>
</dbReference>
<keyword evidence="7" id="KW-0560">Oxidoreductase</keyword>
<keyword evidence="4" id="KW-0408">Iron</keyword>
<evidence type="ECO:0000256" key="2">
    <source>
        <dbReference type="ARBA" id="ARBA00022723"/>
    </source>
</evidence>
<dbReference type="PANTHER" id="PTHR32479:SF17">
    <property type="entry name" value="GLYCOLATE OXIDASE IRON-SULFUR SUBUNIT"/>
    <property type="match status" value="1"/>
</dbReference>
<dbReference type="InterPro" id="IPR012257">
    <property type="entry name" value="Glc_ox_4Fe-4S"/>
</dbReference>
<dbReference type="PANTHER" id="PTHR32479">
    <property type="entry name" value="GLYCOLATE OXIDASE IRON-SULFUR SUBUNIT"/>
    <property type="match status" value="1"/>
</dbReference>
<dbReference type="InterPro" id="IPR009051">
    <property type="entry name" value="Helical_ferredxn"/>
</dbReference>
<feature type="domain" description="4Fe-4S ferredoxin-type" evidence="6">
    <location>
        <begin position="4"/>
        <end position="33"/>
    </location>
</feature>
<dbReference type="Gene3D" id="1.10.1060.10">
    <property type="entry name" value="Alpha-helical ferredoxin"/>
    <property type="match status" value="1"/>
</dbReference>
<organism evidence="7">
    <name type="scientific">hydrothermal vent metagenome</name>
    <dbReference type="NCBI Taxonomy" id="652676"/>
    <lineage>
        <taxon>unclassified sequences</taxon>
        <taxon>metagenomes</taxon>
        <taxon>ecological metagenomes</taxon>
    </lineage>
</organism>
<protein>
    <submittedName>
        <fullName evidence="7">Glycolate dehydrogenase, iron-sulfur subunit GlcF</fullName>
        <ecNumber evidence="7">1.1.99.14</ecNumber>
    </submittedName>
</protein>
<evidence type="ECO:0000313" key="7">
    <source>
        <dbReference type="EMBL" id="VAX07529.1"/>
    </source>
</evidence>
<dbReference type="AlphaFoldDB" id="A0A3B1ANK9"/>
<dbReference type="InterPro" id="IPR017896">
    <property type="entry name" value="4Fe4S_Fe-S-bd"/>
</dbReference>
<reference evidence="7" key="1">
    <citation type="submission" date="2018-06" db="EMBL/GenBank/DDBJ databases">
        <authorList>
            <person name="Zhirakovskaya E."/>
        </authorList>
    </citation>
    <scope>NUCLEOTIDE SEQUENCE</scope>
</reference>
<gene>
    <name evidence="7" type="ORF">MNBD_GAMMA26-380</name>
</gene>
<keyword evidence="1" id="KW-0004">4Fe-4S</keyword>
<dbReference type="EC" id="1.1.99.14" evidence="7"/>
<evidence type="ECO:0000256" key="3">
    <source>
        <dbReference type="ARBA" id="ARBA00022737"/>
    </source>
</evidence>
<sequence length="410" mass="43705">MTPEEIASTSDLCVKCGFCLPHCPTYKVTLNEGDSPRGRIALMQAVVSGALSGSTQLYAHFDRCLGCRACEAACPSAVPYGNLIDGVRDLRNRRRSGFRSLLNKVALNLLAKPVLLRAGARLLHACPRNSLATLMRLFGDGNVKRAISLLPDIVSPVGWKSLYPAIGSNRKHVGLFLGCVSQVSDQAALQAAIQMLNRLGQDVTVPSDQVCCGALHLHGGEPQTANKLAERNLIAFGERPLEAIITVASGCGAHIKGYERLPAPAYDVCAYLDTVPWPNDVMLQPLQSRVAVHDPCGLRNTLETAGAVYRLLGKIPDIELIQLPNNELCCGAGGANLLTQPQIADALLDLKLASLRNCRPDILVTSNTGCSLHLAAGIRQAGLEIEVLHPVQLLARQVYTQGASDGGFAG</sequence>
<dbReference type="PROSITE" id="PS51379">
    <property type="entry name" value="4FE4S_FER_2"/>
    <property type="match status" value="2"/>
</dbReference>
<evidence type="ECO:0000256" key="1">
    <source>
        <dbReference type="ARBA" id="ARBA00022485"/>
    </source>
</evidence>
<dbReference type="GO" id="GO:0046872">
    <property type="term" value="F:metal ion binding"/>
    <property type="evidence" value="ECO:0007669"/>
    <property type="project" value="UniProtKB-KW"/>
</dbReference>
<evidence type="ECO:0000256" key="4">
    <source>
        <dbReference type="ARBA" id="ARBA00023004"/>
    </source>
</evidence>
<dbReference type="GO" id="GO:0051539">
    <property type="term" value="F:4 iron, 4 sulfur cluster binding"/>
    <property type="evidence" value="ECO:0007669"/>
    <property type="project" value="UniProtKB-KW"/>
</dbReference>
<dbReference type="Pfam" id="PF13183">
    <property type="entry name" value="Fer4_8"/>
    <property type="match status" value="1"/>
</dbReference>
<proteinExistence type="predicted"/>
<name>A0A3B1ANK9_9ZZZZ</name>
<keyword evidence="5" id="KW-0411">Iron-sulfur</keyword>
<dbReference type="Pfam" id="PF02754">
    <property type="entry name" value="CCG"/>
    <property type="match status" value="2"/>
</dbReference>
<keyword evidence="2" id="KW-0479">Metal-binding</keyword>
<feature type="domain" description="4Fe-4S ferredoxin-type" evidence="6">
    <location>
        <begin position="55"/>
        <end position="83"/>
    </location>
</feature>
<evidence type="ECO:0000256" key="5">
    <source>
        <dbReference type="ARBA" id="ARBA00023014"/>
    </source>
</evidence>
<dbReference type="InterPro" id="IPR017900">
    <property type="entry name" value="4Fe4S_Fe_S_CS"/>
</dbReference>
<dbReference type="EMBL" id="UOFX01000025">
    <property type="protein sequence ID" value="VAX07529.1"/>
    <property type="molecule type" value="Genomic_DNA"/>
</dbReference>
<dbReference type="InterPro" id="IPR004017">
    <property type="entry name" value="Cys_rich_dom"/>
</dbReference>
<dbReference type="GO" id="GO:0019154">
    <property type="term" value="F:glycolate dehydrogenase activity"/>
    <property type="evidence" value="ECO:0007669"/>
    <property type="project" value="UniProtKB-EC"/>
</dbReference>
<accession>A0A3B1ANK9</accession>
<dbReference type="SUPFAM" id="SSF54862">
    <property type="entry name" value="4Fe-4S ferredoxins"/>
    <property type="match status" value="1"/>
</dbReference>
<evidence type="ECO:0000259" key="6">
    <source>
        <dbReference type="PROSITE" id="PS51379"/>
    </source>
</evidence>